<keyword evidence="1" id="KW-1133">Transmembrane helix</keyword>
<keyword evidence="3" id="KW-1185">Reference proteome</keyword>
<keyword evidence="1" id="KW-0472">Membrane</keyword>
<organism evidence="2 3">
    <name type="scientific">Corynebacterium breve</name>
    <dbReference type="NCBI Taxonomy" id="3049799"/>
    <lineage>
        <taxon>Bacteria</taxon>
        <taxon>Bacillati</taxon>
        <taxon>Actinomycetota</taxon>
        <taxon>Actinomycetes</taxon>
        <taxon>Mycobacteriales</taxon>
        <taxon>Corynebacteriaceae</taxon>
        <taxon>Corynebacterium</taxon>
    </lineage>
</organism>
<accession>A0ABY8VBP6</accession>
<dbReference type="EMBL" id="CP126969">
    <property type="protein sequence ID" value="WIM67091.1"/>
    <property type="molecule type" value="Genomic_DNA"/>
</dbReference>
<dbReference type="RefSeq" id="WP_284823932.1">
    <property type="nucleotide sequence ID" value="NZ_CP126969.1"/>
</dbReference>
<feature type="transmembrane region" description="Helical" evidence="1">
    <location>
        <begin position="48"/>
        <end position="65"/>
    </location>
</feature>
<evidence type="ECO:0000256" key="1">
    <source>
        <dbReference type="SAM" id="Phobius"/>
    </source>
</evidence>
<proteinExistence type="predicted"/>
<gene>
    <name evidence="2" type="ORF">QP027_08125</name>
</gene>
<evidence type="ECO:0000313" key="2">
    <source>
        <dbReference type="EMBL" id="WIM67091.1"/>
    </source>
</evidence>
<sequence>MSTRQTSPRSTTPAIVARRNLLILAADGLSGLIILAAVINFISVGWGFTLWVVGTIGASFSMFALRSQVQKQDIREGELDEYQLDRLHRARRSGFTVAMVGLMFVTVVLWALPAVRLLDLEDPFTMLTELIRAAGYLATAFLVRVPFAVTRLIASEVNRDELISHGRAV</sequence>
<dbReference type="Proteomes" id="UP001225598">
    <property type="component" value="Chromosome"/>
</dbReference>
<feature type="transmembrane region" description="Helical" evidence="1">
    <location>
        <begin position="94"/>
        <end position="113"/>
    </location>
</feature>
<name>A0ABY8VBP6_9CORY</name>
<keyword evidence="1" id="KW-0812">Transmembrane</keyword>
<reference evidence="2 3" key="1">
    <citation type="submission" date="2023-05" db="EMBL/GenBank/DDBJ databases">
        <title>Corynebacterium suedekumii sp. nov. and Corynebacterium breve sp. nov. isolated from raw cow's milk.</title>
        <authorList>
            <person name="Baer M.K."/>
            <person name="Mehl L."/>
            <person name="Hellmuth R."/>
            <person name="Marke G."/>
            <person name="Lipski A."/>
        </authorList>
    </citation>
    <scope>NUCLEOTIDE SEQUENCE [LARGE SCALE GENOMIC DNA]</scope>
    <source>
        <strain evidence="2 3">R4</strain>
    </source>
</reference>
<protein>
    <submittedName>
        <fullName evidence="2">Uncharacterized protein</fullName>
    </submittedName>
</protein>
<feature type="transmembrane region" description="Helical" evidence="1">
    <location>
        <begin position="21"/>
        <end position="42"/>
    </location>
</feature>
<feature type="transmembrane region" description="Helical" evidence="1">
    <location>
        <begin position="133"/>
        <end position="154"/>
    </location>
</feature>
<evidence type="ECO:0000313" key="3">
    <source>
        <dbReference type="Proteomes" id="UP001225598"/>
    </source>
</evidence>